<organism evidence="2 3">
    <name type="scientific">Muriicola soli</name>
    <dbReference type="NCBI Taxonomy" id="2507538"/>
    <lineage>
        <taxon>Bacteria</taxon>
        <taxon>Pseudomonadati</taxon>
        <taxon>Bacteroidota</taxon>
        <taxon>Flavobacteriia</taxon>
        <taxon>Flavobacteriales</taxon>
        <taxon>Flavobacteriaceae</taxon>
        <taxon>Muriicola</taxon>
    </lineage>
</organism>
<protein>
    <submittedName>
        <fullName evidence="2">Threonylcarbamoyl-AMP synthase</fullName>
    </submittedName>
</protein>
<dbReference type="OrthoDB" id="9814580at2"/>
<proteinExistence type="predicted"/>
<dbReference type="InterPro" id="IPR052532">
    <property type="entry name" value="SUA5_domain"/>
</dbReference>
<evidence type="ECO:0000313" key="3">
    <source>
        <dbReference type="Proteomes" id="UP000290889"/>
    </source>
</evidence>
<name>A0A411E987_9FLAO</name>
<dbReference type="GO" id="GO:0003725">
    <property type="term" value="F:double-stranded RNA binding"/>
    <property type="evidence" value="ECO:0007669"/>
    <property type="project" value="InterPro"/>
</dbReference>
<dbReference type="InterPro" id="IPR006070">
    <property type="entry name" value="Sua5-like_dom"/>
</dbReference>
<dbReference type="PROSITE" id="PS51163">
    <property type="entry name" value="YRDC"/>
    <property type="match status" value="1"/>
</dbReference>
<accession>A0A411E987</accession>
<keyword evidence="3" id="KW-1185">Reference proteome</keyword>
<dbReference type="NCBIfam" id="TIGR00057">
    <property type="entry name" value="L-threonylcarbamoyladenylate synthase"/>
    <property type="match status" value="1"/>
</dbReference>
<dbReference type="RefSeq" id="WP_129603685.1">
    <property type="nucleotide sequence ID" value="NZ_CP035544.1"/>
</dbReference>
<dbReference type="AlphaFoldDB" id="A0A411E987"/>
<reference evidence="2 3" key="1">
    <citation type="submission" date="2019-01" db="EMBL/GenBank/DDBJ databases">
        <title>Muriicola soli sp. nov., isolated from soil.</title>
        <authorList>
            <person name="Kang H.J."/>
            <person name="Kim S.B."/>
        </authorList>
    </citation>
    <scope>NUCLEOTIDE SEQUENCE [LARGE SCALE GENOMIC DNA]</scope>
    <source>
        <strain evidence="2 3">MMS17-SY002</strain>
    </source>
</reference>
<dbReference type="KEGG" id="mur:EQY75_05835"/>
<dbReference type="SUPFAM" id="SSF55821">
    <property type="entry name" value="YrdC/RibB"/>
    <property type="match status" value="1"/>
</dbReference>
<dbReference type="Proteomes" id="UP000290889">
    <property type="component" value="Chromosome"/>
</dbReference>
<evidence type="ECO:0000313" key="2">
    <source>
        <dbReference type="EMBL" id="QBA64094.1"/>
    </source>
</evidence>
<dbReference type="Gene3D" id="3.90.870.10">
    <property type="entry name" value="DHBP synthase"/>
    <property type="match status" value="1"/>
</dbReference>
<feature type="domain" description="YrdC-like" evidence="1">
    <location>
        <begin position="15"/>
        <end position="202"/>
    </location>
</feature>
<dbReference type="PANTHER" id="PTHR42828">
    <property type="entry name" value="DHBP SYNTHASE RIBB-LIKE ALPHA/BETA DOMAIN-CONTAINING PROTEIN"/>
    <property type="match status" value="1"/>
</dbReference>
<gene>
    <name evidence="2" type="ORF">EQY75_05835</name>
</gene>
<sequence>MQAEFIKLYNDNPNPSEIKRVVQVLQKGGLIIYPTDTVYGLGCDITKTKALERISRIKGIKLSKANWSFVCADLSNLSDYVRQIDTPTFKILKRALPGPYTFILPGNNRLPKAFKNKKTVGIRVPDNNIARAIVDALGNPIVSTSIRDEDDVIEYTTDPELIYEKWQNLVDLVIDGGYGDNVPSTVIDLSEGDPLVIRDGKGSLDILQ</sequence>
<dbReference type="InterPro" id="IPR017945">
    <property type="entry name" value="DHBP_synth_RibB-like_a/b_dom"/>
</dbReference>
<evidence type="ECO:0000259" key="1">
    <source>
        <dbReference type="PROSITE" id="PS51163"/>
    </source>
</evidence>
<dbReference type="EMBL" id="CP035544">
    <property type="protein sequence ID" value="QBA64094.1"/>
    <property type="molecule type" value="Genomic_DNA"/>
</dbReference>
<dbReference type="PANTHER" id="PTHR42828:SF3">
    <property type="entry name" value="THREONYLCARBAMOYL-AMP SYNTHASE"/>
    <property type="match status" value="1"/>
</dbReference>
<dbReference type="Pfam" id="PF01300">
    <property type="entry name" value="Sua5_yciO_yrdC"/>
    <property type="match status" value="1"/>
</dbReference>